<name>A0A1E5USH6_9POAL</name>
<protein>
    <submittedName>
        <fullName evidence="1">Uncharacterized protein</fullName>
    </submittedName>
</protein>
<evidence type="ECO:0000313" key="2">
    <source>
        <dbReference type="Proteomes" id="UP000095767"/>
    </source>
</evidence>
<dbReference type="Proteomes" id="UP000095767">
    <property type="component" value="Unassembled WGS sequence"/>
</dbReference>
<dbReference type="AlphaFoldDB" id="A0A1E5USH6"/>
<comment type="caution">
    <text evidence="1">The sequence shown here is derived from an EMBL/GenBank/DDBJ whole genome shotgun (WGS) entry which is preliminary data.</text>
</comment>
<reference evidence="1 2" key="1">
    <citation type="submission" date="2016-09" db="EMBL/GenBank/DDBJ databases">
        <title>The draft genome of Dichanthelium oligosanthes: A C3 panicoid grass species.</title>
        <authorList>
            <person name="Studer A.J."/>
            <person name="Schnable J.C."/>
            <person name="Brutnell T.P."/>
        </authorList>
    </citation>
    <scope>NUCLEOTIDE SEQUENCE [LARGE SCALE GENOMIC DNA]</scope>
    <source>
        <strain evidence="2">cv. Kellogg 1175</strain>
        <tissue evidence="1">Leaf</tissue>
    </source>
</reference>
<proteinExistence type="predicted"/>
<gene>
    <name evidence="1" type="ORF">BAE44_0023120</name>
</gene>
<dbReference type="OrthoDB" id="663726at2759"/>
<accession>A0A1E5USH6</accession>
<dbReference type="EMBL" id="LWDX02065197">
    <property type="protein sequence ID" value="OEL15862.1"/>
    <property type="molecule type" value="Genomic_DNA"/>
</dbReference>
<keyword evidence="2" id="KW-1185">Reference proteome</keyword>
<sequence length="155" mass="17070">MDEITCNNGMGAELGSPAGRRGIAACTKRGKACLKFAELKVTSERLPYDDAETGWPAFKVDDWTITTWINTKMAGAYDDWEEGFTVLASELKFSDTVRLTVAEVWIAAALNGEDDVVYLVARTKFMHPKAFALAVDTRNSVLLGKQMPHSVTSIY</sequence>
<organism evidence="1 2">
    <name type="scientific">Dichanthelium oligosanthes</name>
    <dbReference type="NCBI Taxonomy" id="888268"/>
    <lineage>
        <taxon>Eukaryota</taxon>
        <taxon>Viridiplantae</taxon>
        <taxon>Streptophyta</taxon>
        <taxon>Embryophyta</taxon>
        <taxon>Tracheophyta</taxon>
        <taxon>Spermatophyta</taxon>
        <taxon>Magnoliopsida</taxon>
        <taxon>Liliopsida</taxon>
        <taxon>Poales</taxon>
        <taxon>Poaceae</taxon>
        <taxon>PACMAD clade</taxon>
        <taxon>Panicoideae</taxon>
        <taxon>Panicodae</taxon>
        <taxon>Paniceae</taxon>
        <taxon>Dichantheliinae</taxon>
        <taxon>Dichanthelium</taxon>
    </lineage>
</organism>
<evidence type="ECO:0000313" key="1">
    <source>
        <dbReference type="EMBL" id="OEL15862.1"/>
    </source>
</evidence>